<sequence length="149" mass="16116">MGLTYDEFQPGARIVSHGVTVTESHIVQFAGLTGDHNPLHLDEAYAKGTIFGGRIAHGLLTLSLAVGLIAHYLYGTTIALLEAGGRFLKPVKIGDTIRVEAEVVDKRPSEKYDGGIVHLRLDVKNDRGDTVAVAEIKALVSRKRWQGST</sequence>
<name>G4RMD8_THETK</name>
<dbReference type="Gene3D" id="3.10.129.10">
    <property type="entry name" value="Hotdog Thioesterase"/>
    <property type="match status" value="1"/>
</dbReference>
<protein>
    <submittedName>
        <fullName evidence="2">MaoC family proteine</fullName>
    </submittedName>
</protein>
<dbReference type="PaxDb" id="768679-TTX_0094"/>
<dbReference type="SUPFAM" id="SSF54637">
    <property type="entry name" value="Thioesterase/thiol ester dehydrase-isomerase"/>
    <property type="match status" value="1"/>
</dbReference>
<dbReference type="RefSeq" id="WP_014126027.1">
    <property type="nucleotide sequence ID" value="NC_016070.1"/>
</dbReference>
<feature type="domain" description="MaoC-like" evidence="1">
    <location>
        <begin position="16"/>
        <end position="112"/>
    </location>
</feature>
<dbReference type="InterPro" id="IPR002539">
    <property type="entry name" value="MaoC-like_dom"/>
</dbReference>
<dbReference type="SMR" id="G4RMD8"/>
<evidence type="ECO:0000259" key="1">
    <source>
        <dbReference type="Pfam" id="PF01575"/>
    </source>
</evidence>
<dbReference type="InterPro" id="IPR029069">
    <property type="entry name" value="HotDog_dom_sf"/>
</dbReference>
<dbReference type="EMBL" id="FN869859">
    <property type="protein sequence ID" value="CCC80769.1"/>
    <property type="molecule type" value="Genomic_DNA"/>
</dbReference>
<reference evidence="2 3" key="1">
    <citation type="journal article" date="2011" name="PLoS ONE">
        <title>The complete genome sequence of Thermoproteus tenax: a physiologically versatile member of the Crenarchaeota.</title>
        <authorList>
            <person name="Siebers B."/>
            <person name="Zaparty M."/>
            <person name="Raddatz G."/>
            <person name="Tjaden B."/>
            <person name="Albers S.V."/>
            <person name="Bell S.D."/>
            <person name="Blombach F."/>
            <person name="Kletzin A."/>
            <person name="Kyrpides N."/>
            <person name="Lanz C."/>
            <person name="Plagens A."/>
            <person name="Rampp M."/>
            <person name="Rosinus A."/>
            <person name="von Jan M."/>
            <person name="Makarova K.S."/>
            <person name="Klenk H.P."/>
            <person name="Schuster S.C."/>
            <person name="Hensel R."/>
        </authorList>
    </citation>
    <scope>NUCLEOTIDE SEQUENCE [LARGE SCALE GENOMIC DNA]</scope>
    <source>
        <strain evidence="3">ATCC 35583 / DSM 2078 / JCM 9277 / NBRC 100435 / Kra 1</strain>
    </source>
</reference>
<dbReference type="InterPro" id="IPR052342">
    <property type="entry name" value="MCH/BMMD"/>
</dbReference>
<dbReference type="PATRIC" id="fig|768679.9.peg.98"/>
<dbReference type="KEGG" id="ttn:TTX_0094"/>
<evidence type="ECO:0000313" key="3">
    <source>
        <dbReference type="Proteomes" id="UP000002654"/>
    </source>
</evidence>
<dbReference type="eggNOG" id="arCOG00774">
    <property type="taxonomic scope" value="Archaea"/>
</dbReference>
<dbReference type="OrthoDB" id="51509at2157"/>
<dbReference type="STRING" id="768679.TTX_0094"/>
<dbReference type="Proteomes" id="UP000002654">
    <property type="component" value="Chromosome"/>
</dbReference>
<organism evidence="2 3">
    <name type="scientific">Thermoproteus tenax (strain ATCC 35583 / DSM 2078 / JCM 9277 / NBRC 100435 / Kra 1)</name>
    <dbReference type="NCBI Taxonomy" id="768679"/>
    <lineage>
        <taxon>Archaea</taxon>
        <taxon>Thermoproteota</taxon>
        <taxon>Thermoprotei</taxon>
        <taxon>Thermoproteales</taxon>
        <taxon>Thermoproteaceae</taxon>
        <taxon>Thermoproteus</taxon>
    </lineage>
</organism>
<gene>
    <name evidence="2" type="primary">maoC</name>
    <name evidence="2" type="ordered locus">TTX_0094</name>
</gene>
<dbReference type="AlphaFoldDB" id="G4RMD8"/>
<dbReference type="GeneID" id="11263101"/>
<dbReference type="PANTHER" id="PTHR43664">
    <property type="entry name" value="MONOAMINE OXIDASE-RELATED"/>
    <property type="match status" value="1"/>
</dbReference>
<dbReference type="HOGENOM" id="CLU_094876_0_0_2"/>
<dbReference type="PANTHER" id="PTHR43664:SF1">
    <property type="entry name" value="BETA-METHYLMALYL-COA DEHYDRATASE"/>
    <property type="match status" value="1"/>
</dbReference>
<proteinExistence type="predicted"/>
<accession>G4RMD8</accession>
<keyword evidence="3" id="KW-1185">Reference proteome</keyword>
<evidence type="ECO:0000313" key="2">
    <source>
        <dbReference type="EMBL" id="CCC80769.1"/>
    </source>
</evidence>
<dbReference type="Pfam" id="PF01575">
    <property type="entry name" value="MaoC_dehydratas"/>
    <property type="match status" value="1"/>
</dbReference>